<evidence type="ECO:0000313" key="2">
    <source>
        <dbReference type="EMBL" id="KAF2733030.1"/>
    </source>
</evidence>
<proteinExistence type="predicted"/>
<comment type="caution">
    <text evidence="2">The sequence shown here is derived from an EMBL/GenBank/DDBJ whole genome shotgun (WGS) entry which is preliminary data.</text>
</comment>
<keyword evidence="3" id="KW-1185">Reference proteome</keyword>
<dbReference type="CDD" id="cd00048">
    <property type="entry name" value="DSRM_SF"/>
    <property type="match status" value="1"/>
</dbReference>
<name>A0A9P4QWY7_9PLEO</name>
<sequence>MSQRETWRQKLRTLCDRSGWSEPTFQDVSDRRGGRTAWSCVAVVQGTHYSARFWYDGQYADQSREDASEMAWRTITGNLTTPAQHFSSSQTPASHSRYSQSSG</sequence>
<gene>
    <name evidence="2" type="ORF">EJ04DRAFT_298764</name>
</gene>
<protein>
    <submittedName>
        <fullName evidence="2">Uncharacterized protein</fullName>
    </submittedName>
</protein>
<evidence type="ECO:0000313" key="3">
    <source>
        <dbReference type="Proteomes" id="UP000799444"/>
    </source>
</evidence>
<dbReference type="EMBL" id="ML996168">
    <property type="protein sequence ID" value="KAF2733030.1"/>
    <property type="molecule type" value="Genomic_DNA"/>
</dbReference>
<reference evidence="2" key="1">
    <citation type="journal article" date="2020" name="Stud. Mycol.">
        <title>101 Dothideomycetes genomes: a test case for predicting lifestyles and emergence of pathogens.</title>
        <authorList>
            <person name="Haridas S."/>
            <person name="Albert R."/>
            <person name="Binder M."/>
            <person name="Bloem J."/>
            <person name="Labutti K."/>
            <person name="Salamov A."/>
            <person name="Andreopoulos B."/>
            <person name="Baker S."/>
            <person name="Barry K."/>
            <person name="Bills G."/>
            <person name="Bluhm B."/>
            <person name="Cannon C."/>
            <person name="Castanera R."/>
            <person name="Culley D."/>
            <person name="Daum C."/>
            <person name="Ezra D."/>
            <person name="Gonzalez J."/>
            <person name="Henrissat B."/>
            <person name="Kuo A."/>
            <person name="Liang C."/>
            <person name="Lipzen A."/>
            <person name="Lutzoni F."/>
            <person name="Magnuson J."/>
            <person name="Mondo S."/>
            <person name="Nolan M."/>
            <person name="Ohm R."/>
            <person name="Pangilinan J."/>
            <person name="Park H.-J."/>
            <person name="Ramirez L."/>
            <person name="Alfaro M."/>
            <person name="Sun H."/>
            <person name="Tritt A."/>
            <person name="Yoshinaga Y."/>
            <person name="Zwiers L.-H."/>
            <person name="Turgeon B."/>
            <person name="Goodwin S."/>
            <person name="Spatafora J."/>
            <person name="Crous P."/>
            <person name="Grigoriev I."/>
        </authorList>
    </citation>
    <scope>NUCLEOTIDE SEQUENCE</scope>
    <source>
        <strain evidence="2">CBS 125425</strain>
    </source>
</reference>
<feature type="region of interest" description="Disordered" evidence="1">
    <location>
        <begin position="81"/>
        <end position="103"/>
    </location>
</feature>
<dbReference type="PANTHER" id="PTHR42030">
    <property type="entry name" value="DRBM DOMAIN-CONTAINING PROTEIN"/>
    <property type="match status" value="1"/>
</dbReference>
<dbReference type="PANTHER" id="PTHR42030:SF1">
    <property type="entry name" value="DRBM DOMAIN-CONTAINING PROTEIN"/>
    <property type="match status" value="1"/>
</dbReference>
<dbReference type="Proteomes" id="UP000799444">
    <property type="component" value="Unassembled WGS sequence"/>
</dbReference>
<evidence type="ECO:0000256" key="1">
    <source>
        <dbReference type="SAM" id="MobiDB-lite"/>
    </source>
</evidence>
<dbReference type="AlphaFoldDB" id="A0A9P4QWY7"/>
<organism evidence="2 3">
    <name type="scientific">Polyplosphaeria fusca</name>
    <dbReference type="NCBI Taxonomy" id="682080"/>
    <lineage>
        <taxon>Eukaryota</taxon>
        <taxon>Fungi</taxon>
        <taxon>Dikarya</taxon>
        <taxon>Ascomycota</taxon>
        <taxon>Pezizomycotina</taxon>
        <taxon>Dothideomycetes</taxon>
        <taxon>Pleosporomycetidae</taxon>
        <taxon>Pleosporales</taxon>
        <taxon>Tetraplosphaeriaceae</taxon>
        <taxon>Polyplosphaeria</taxon>
    </lineage>
</organism>
<dbReference type="SUPFAM" id="SSF54768">
    <property type="entry name" value="dsRNA-binding domain-like"/>
    <property type="match status" value="1"/>
</dbReference>
<accession>A0A9P4QWY7</accession>
<dbReference type="OrthoDB" id="5418749at2759"/>